<dbReference type="Proteomes" id="UP001054821">
    <property type="component" value="Chromosome 1"/>
</dbReference>
<organism evidence="2 3">
    <name type="scientific">Prunus dulcis</name>
    <name type="common">Almond</name>
    <name type="synonym">Amygdalus dulcis</name>
    <dbReference type="NCBI Taxonomy" id="3755"/>
    <lineage>
        <taxon>Eukaryota</taxon>
        <taxon>Viridiplantae</taxon>
        <taxon>Streptophyta</taxon>
        <taxon>Embryophyta</taxon>
        <taxon>Tracheophyta</taxon>
        <taxon>Spermatophyta</taxon>
        <taxon>Magnoliopsida</taxon>
        <taxon>eudicotyledons</taxon>
        <taxon>Gunneridae</taxon>
        <taxon>Pentapetalae</taxon>
        <taxon>rosids</taxon>
        <taxon>fabids</taxon>
        <taxon>Rosales</taxon>
        <taxon>Rosaceae</taxon>
        <taxon>Amygdaloideae</taxon>
        <taxon>Amygdaleae</taxon>
        <taxon>Prunus</taxon>
    </lineage>
</organism>
<comment type="caution">
    <text evidence="2">The sequence shown here is derived from an EMBL/GenBank/DDBJ whole genome shotgun (WGS) entry which is preliminary data.</text>
</comment>
<dbReference type="AlphaFoldDB" id="A0AAD4WT33"/>
<evidence type="ECO:0000313" key="3">
    <source>
        <dbReference type="Proteomes" id="UP001054821"/>
    </source>
</evidence>
<keyword evidence="3" id="KW-1185">Reference proteome</keyword>
<feature type="region of interest" description="Disordered" evidence="1">
    <location>
        <begin position="1"/>
        <end position="33"/>
    </location>
</feature>
<protein>
    <recommendedName>
        <fullName evidence="4">GAG-pre-integrase domain-containing protein</fullName>
    </recommendedName>
</protein>
<evidence type="ECO:0000256" key="1">
    <source>
        <dbReference type="SAM" id="MobiDB-lite"/>
    </source>
</evidence>
<evidence type="ECO:0008006" key="4">
    <source>
        <dbReference type="Google" id="ProtNLM"/>
    </source>
</evidence>
<gene>
    <name evidence="2" type="ORF">L3X38_001725</name>
</gene>
<reference evidence="2 3" key="1">
    <citation type="journal article" date="2022" name="G3 (Bethesda)">
        <title>Whole-genome sequence and methylome profiling of the almond [Prunus dulcis (Mill.) D.A. Webb] cultivar 'Nonpareil'.</title>
        <authorList>
            <person name="D'Amico-Willman K.M."/>
            <person name="Ouma W.Z."/>
            <person name="Meulia T."/>
            <person name="Sideli G.M."/>
            <person name="Gradziel T.M."/>
            <person name="Fresnedo-Ramirez J."/>
        </authorList>
    </citation>
    <scope>NUCLEOTIDE SEQUENCE [LARGE SCALE GENOMIC DNA]</scope>
    <source>
        <strain evidence="2">Clone GOH B32 T37-40</strain>
    </source>
</reference>
<proteinExistence type="predicted"/>
<dbReference type="EMBL" id="JAJFAZ020000001">
    <property type="protein sequence ID" value="KAI5348838.1"/>
    <property type="molecule type" value="Genomic_DNA"/>
</dbReference>
<name>A0AAD4WT33_PRUDU</name>
<evidence type="ECO:0000313" key="2">
    <source>
        <dbReference type="EMBL" id="KAI5348838.1"/>
    </source>
</evidence>
<accession>A0AAD4WT33</accession>
<sequence length="325" mass="35618">MWDLTIHSPLRAQRPRRHTRTTRQSGSDTKLSHPGIGSAVAQYCPLWAPLSALTVLFLRTHEQLPSGSPILGLLQPPTRLTSEFLRLRSQCQATQSLQETLHSKPDTICSTTRRRSFKFSVEEYAQLKSLLRDGKPRANFTGKIPSFCALIGSSSTNPWILDSGATDHIVPPSGLSVTTPLNSTVDLPDGSHAKISGIGSSSLGPDLSVDGILCVPSFCVNLHFVSKLTSHLNCSIHFFPTFCVLQDLTSKRMIGLGKQVNGLYYLLTKESVNTPPSTSNATTCHLNHKSTALWHQRLGYPSKEPSKFLSQTISGILFDLHHPCP</sequence>